<reference evidence="2" key="1">
    <citation type="submission" date="2021-04" db="EMBL/GenBank/DDBJ databases">
        <authorList>
            <person name="Rodrigo-Torres L."/>
            <person name="Arahal R. D."/>
            <person name="Lucena T."/>
        </authorList>
    </citation>
    <scope>NUCLEOTIDE SEQUENCE</scope>
    <source>
        <strain evidence="2">AS29M-1</strain>
    </source>
</reference>
<dbReference type="AlphaFoldDB" id="A0A916JK71"/>
<keyword evidence="3" id="KW-1185">Reference proteome</keyword>
<dbReference type="Proteomes" id="UP000683507">
    <property type="component" value="Chromosome"/>
</dbReference>
<feature type="chain" id="PRO_5037734406" description="WxL domain-containing protein" evidence="1">
    <location>
        <begin position="23"/>
        <end position="219"/>
    </location>
</feature>
<dbReference type="RefSeq" id="WP_258540717.1">
    <property type="nucleotide sequence ID" value="NZ_OU015584.1"/>
</dbReference>
<evidence type="ECO:0000256" key="1">
    <source>
        <dbReference type="SAM" id="SignalP"/>
    </source>
</evidence>
<gene>
    <name evidence="2" type="ORF">CRYO30217_00485</name>
</gene>
<proteinExistence type="predicted"/>
<protein>
    <recommendedName>
        <fullName evidence="4">WxL domain-containing protein</fullName>
    </recommendedName>
</protein>
<name>A0A916JK71_9FLAO</name>
<evidence type="ECO:0008006" key="4">
    <source>
        <dbReference type="Google" id="ProtNLM"/>
    </source>
</evidence>
<dbReference type="KEGG" id="ptan:CRYO30217_00485"/>
<sequence length="219" mass="23155">MNLKKITLIAAGLVIGSASVNAQAVRDRNVVPVAVNLNEVLRMTITNGGNIEFTFNSIDDYRDGLSGDAATSGSANPATSDPMYVTDFTIASSTRWELSYGSEEATFIGTDNPANTLSLDNVGFNLASNGTHAFLTELTSAPTTDGTVIADLDVFPVVLITDNGNVLSSAGDVTDNDFTITWRCGTTEGDMNATSILEQDPSPTPDRYITNVLFELASL</sequence>
<organism evidence="2 3">
    <name type="scientific">Parvicella tangerina</name>
    <dbReference type="NCBI Taxonomy" id="2829795"/>
    <lineage>
        <taxon>Bacteria</taxon>
        <taxon>Pseudomonadati</taxon>
        <taxon>Bacteroidota</taxon>
        <taxon>Flavobacteriia</taxon>
        <taxon>Flavobacteriales</taxon>
        <taxon>Parvicellaceae</taxon>
        <taxon>Parvicella</taxon>
    </lineage>
</organism>
<keyword evidence="1" id="KW-0732">Signal</keyword>
<evidence type="ECO:0000313" key="3">
    <source>
        <dbReference type="Proteomes" id="UP000683507"/>
    </source>
</evidence>
<accession>A0A916JK71</accession>
<dbReference type="EMBL" id="OU015584">
    <property type="protein sequence ID" value="CAG5077799.1"/>
    <property type="molecule type" value="Genomic_DNA"/>
</dbReference>
<evidence type="ECO:0000313" key="2">
    <source>
        <dbReference type="EMBL" id="CAG5077799.1"/>
    </source>
</evidence>
<feature type="signal peptide" evidence="1">
    <location>
        <begin position="1"/>
        <end position="22"/>
    </location>
</feature>